<reference evidence="2" key="1">
    <citation type="submission" date="2022-11" db="UniProtKB">
        <authorList>
            <consortium name="WormBaseParasite"/>
        </authorList>
    </citation>
    <scope>IDENTIFICATION</scope>
</reference>
<dbReference type="Proteomes" id="UP000887565">
    <property type="component" value="Unplaced"/>
</dbReference>
<protein>
    <submittedName>
        <fullName evidence="2">Uncharacterized protein</fullName>
    </submittedName>
</protein>
<keyword evidence="1" id="KW-1185">Reference proteome</keyword>
<dbReference type="AlphaFoldDB" id="A0A915I8E1"/>
<sequence>MQRSPKVWGIGRGSLKEKKSIFPPKESENDSKNITNFEFTSGHVIDVNDYGRGQISHIKREQVFLAIRQLTFVAMFCTGSKSVVDARSNDHSLIHLSSPTLKKRSAF</sequence>
<evidence type="ECO:0000313" key="1">
    <source>
        <dbReference type="Proteomes" id="UP000887565"/>
    </source>
</evidence>
<name>A0A915I8E1_ROMCU</name>
<proteinExistence type="predicted"/>
<dbReference type="WBParaSite" id="nRc.2.0.1.t09600-RA">
    <property type="protein sequence ID" value="nRc.2.0.1.t09600-RA"/>
    <property type="gene ID" value="nRc.2.0.1.g09600"/>
</dbReference>
<accession>A0A915I8E1</accession>
<organism evidence="1 2">
    <name type="scientific">Romanomermis culicivorax</name>
    <name type="common">Nematode worm</name>
    <dbReference type="NCBI Taxonomy" id="13658"/>
    <lineage>
        <taxon>Eukaryota</taxon>
        <taxon>Metazoa</taxon>
        <taxon>Ecdysozoa</taxon>
        <taxon>Nematoda</taxon>
        <taxon>Enoplea</taxon>
        <taxon>Dorylaimia</taxon>
        <taxon>Mermithida</taxon>
        <taxon>Mermithoidea</taxon>
        <taxon>Mermithidae</taxon>
        <taxon>Romanomermis</taxon>
    </lineage>
</organism>
<evidence type="ECO:0000313" key="2">
    <source>
        <dbReference type="WBParaSite" id="nRc.2.0.1.t09600-RA"/>
    </source>
</evidence>